<dbReference type="PROSITE" id="PS50082">
    <property type="entry name" value="WD_REPEATS_2"/>
    <property type="match status" value="2"/>
</dbReference>
<dbReference type="SUPFAM" id="SSF50978">
    <property type="entry name" value="WD40 repeat-like"/>
    <property type="match status" value="2"/>
</dbReference>
<keyword evidence="10" id="KW-1185">Reference proteome</keyword>
<feature type="region of interest" description="Disordered" evidence="8">
    <location>
        <begin position="912"/>
        <end position="931"/>
    </location>
</feature>
<evidence type="ECO:0000256" key="2">
    <source>
        <dbReference type="ARBA" id="ARBA00022490"/>
    </source>
</evidence>
<keyword evidence="4" id="KW-0819">tRNA processing</keyword>
<dbReference type="VEuPathDB" id="ToxoDB:CSUI_003718"/>
<comment type="similarity">
    <text evidence="6">Belongs to the WD repeat WDR6 family.</text>
</comment>
<organism evidence="9 10">
    <name type="scientific">Cystoisospora suis</name>
    <dbReference type="NCBI Taxonomy" id="483139"/>
    <lineage>
        <taxon>Eukaryota</taxon>
        <taxon>Sar</taxon>
        <taxon>Alveolata</taxon>
        <taxon>Apicomplexa</taxon>
        <taxon>Conoidasida</taxon>
        <taxon>Coccidia</taxon>
        <taxon>Eucoccidiorida</taxon>
        <taxon>Eimeriorina</taxon>
        <taxon>Sarcocystidae</taxon>
        <taxon>Cystoisospora</taxon>
    </lineage>
</organism>
<evidence type="ECO:0000256" key="4">
    <source>
        <dbReference type="ARBA" id="ARBA00022694"/>
    </source>
</evidence>
<gene>
    <name evidence="9" type="ORF">CSUI_003718</name>
</gene>
<feature type="repeat" description="WD" evidence="7">
    <location>
        <begin position="608"/>
        <end position="623"/>
    </location>
</feature>
<evidence type="ECO:0000313" key="10">
    <source>
        <dbReference type="Proteomes" id="UP000221165"/>
    </source>
</evidence>
<evidence type="ECO:0000313" key="9">
    <source>
        <dbReference type="EMBL" id="PHJ22435.1"/>
    </source>
</evidence>
<dbReference type="EMBL" id="MIGC01001676">
    <property type="protein sequence ID" value="PHJ22435.1"/>
    <property type="molecule type" value="Genomic_DNA"/>
</dbReference>
<dbReference type="SMART" id="SM00320">
    <property type="entry name" value="WD40"/>
    <property type="match status" value="4"/>
</dbReference>
<sequence>MVGGSTPVVLTNRCRRGRVPSCRSVRHGLSFHQTMLFRVCSTNSTKAVAFLHSDKFLAAGVGSVLRVYDCNVVACCESRQHQWQGCSVAHWEAQAETHPKKDEASLLLADVPPVSRLVDQALFSSSTHISGIATSSQHSLVAAFGLGRLVVYELRQRAAKREKPQGALQEKEDGQLGSAVEICTQSLGAQQRHQADLPQLGKETPHPAHFLSPVFNYKRDQWILDVRIISPSLLNEGSTGDGAAGGSGLVRVLILVGLADGTVELLSASRSSTHCLATWTCGDRSLLYSLAIDVPRDAWVGPRSNGRCYSEVQVLGGSPLPLDECTETDTNKNCSAVFTERRRQSGAFLTIASGTVYSSIVLWRIPLSPQCQTPHLPDSTDRCTSGEKAHACYSSTSTADSPIDSGESNAVDSCGQKHFSPSFSPRSGATVVNPTQILKGHRGVIFKVRFYLDGQLLCSSSDDRELRLWWAGGPMSHELPKEEACKRSESLLKTDNYRTSYKCVSVLRGHRSRVWDIALLDLFMSQKYSVSSSPLRNDEEKTVAAETSSEMAFSVAERRYLIVSAGEDSSCRIWSLRGECLYSLLGHAGRGVRAICATESRTSGSLPLLASGGEDGDVKLWSLIESPSLVKLLKPRFFCSRPNSSSLVSSTTLSGYGPVINREIAPGTLRDADSTKDNKEVIAGRDIALPSVTGHSDFALIWDCRDYGRSDDFIREVRLLSTHCALVATNFGYVYLLHMKEFNSSDKERHTAEYLKQKNPTGETLTEAASLVANRKKHGLALVCTALVHSPVVLTSLRVVDSLVTCGCADGTFFFFLLDREAAQNEGVWQAGSDDRKAKISDPPRWQCFQQARVGNLFQLSLPCSDLEHEYLQRRGAVGGLHAVARNSLATRSFWTEVDVYGLCGSQDQPDSPCGVKSGELPQQPVTPVTSLSEEREYKANDHCSAHGGSHSDMNMNQEAFPSKRCTSFVGQRSVVAATSHTGLVSMWYVAAEQGVGPSGQLDVLDHPESLDKTGRHGDYEGTTALPDVGVTSCHTKARRGDGEAGEPDTPFPQKKSGFFAQVIATLQLPPTAQRKGDSTRCFSCLPLMGVSTGVSPDTKGDCEEDTIAKGGLDWAVQALTIALLFGDEAGSLHVVQVLVPELLDNDKDHKRRHLPGG</sequence>
<proteinExistence type="inferred from homology"/>
<dbReference type="OrthoDB" id="348564at2759"/>
<evidence type="ECO:0000256" key="1">
    <source>
        <dbReference type="ARBA" id="ARBA00004496"/>
    </source>
</evidence>
<evidence type="ECO:0000256" key="3">
    <source>
        <dbReference type="ARBA" id="ARBA00022574"/>
    </source>
</evidence>
<keyword evidence="3 7" id="KW-0853">WD repeat</keyword>
<dbReference type="InterPro" id="IPR036322">
    <property type="entry name" value="WD40_repeat_dom_sf"/>
</dbReference>
<evidence type="ECO:0000256" key="5">
    <source>
        <dbReference type="ARBA" id="ARBA00022737"/>
    </source>
</evidence>
<name>A0A2C6L3T5_9APIC</name>
<accession>A0A2C6L3T5</accession>
<evidence type="ECO:0000256" key="6">
    <source>
        <dbReference type="ARBA" id="ARBA00038255"/>
    </source>
</evidence>
<dbReference type="InterPro" id="IPR051973">
    <property type="entry name" value="tRNA_Anticodon_Mtase-Reg"/>
</dbReference>
<feature type="repeat" description="WD" evidence="7">
    <location>
        <begin position="438"/>
        <end position="469"/>
    </location>
</feature>
<dbReference type="InterPro" id="IPR001680">
    <property type="entry name" value="WD40_rpt"/>
</dbReference>
<dbReference type="PANTHER" id="PTHR14344:SF3">
    <property type="entry name" value="WD REPEAT-CONTAINING PROTEIN 6"/>
    <property type="match status" value="1"/>
</dbReference>
<evidence type="ECO:0000256" key="8">
    <source>
        <dbReference type="SAM" id="MobiDB-lite"/>
    </source>
</evidence>
<dbReference type="PANTHER" id="PTHR14344">
    <property type="entry name" value="WD REPEAT PROTEIN"/>
    <property type="match status" value="1"/>
</dbReference>
<dbReference type="Pfam" id="PF00400">
    <property type="entry name" value="WD40"/>
    <property type="match status" value="2"/>
</dbReference>
<comment type="caution">
    <text evidence="9">The sequence shown here is derived from an EMBL/GenBank/DDBJ whole genome shotgun (WGS) entry which is preliminary data.</text>
</comment>
<protein>
    <submittedName>
        <fullName evidence="9">Wd g-beta repeat-containing protein</fullName>
    </submittedName>
</protein>
<keyword evidence="2" id="KW-0963">Cytoplasm</keyword>
<dbReference type="PROSITE" id="PS50294">
    <property type="entry name" value="WD_REPEATS_REGION"/>
    <property type="match status" value="1"/>
</dbReference>
<feature type="region of interest" description="Disordered" evidence="8">
    <location>
        <begin position="1034"/>
        <end position="1053"/>
    </location>
</feature>
<dbReference type="Gene3D" id="2.130.10.10">
    <property type="entry name" value="YVTN repeat-like/Quinoprotein amine dehydrogenase"/>
    <property type="match status" value="1"/>
</dbReference>
<evidence type="ECO:0000256" key="7">
    <source>
        <dbReference type="PROSITE-ProRule" id="PRU00221"/>
    </source>
</evidence>
<comment type="subcellular location">
    <subcellularLocation>
        <location evidence="1">Cytoplasm</location>
    </subcellularLocation>
</comment>
<dbReference type="AlphaFoldDB" id="A0A2C6L3T5"/>
<dbReference type="GO" id="GO:0030488">
    <property type="term" value="P:tRNA methylation"/>
    <property type="evidence" value="ECO:0007669"/>
    <property type="project" value="TreeGrafter"/>
</dbReference>
<reference evidence="9 10" key="1">
    <citation type="journal article" date="2017" name="Int. J. Parasitol.">
        <title>The genome of the protozoan parasite Cystoisospora suis and a reverse vaccinology approach to identify vaccine candidates.</title>
        <authorList>
            <person name="Palmieri N."/>
            <person name="Shrestha A."/>
            <person name="Ruttkowski B."/>
            <person name="Beck T."/>
            <person name="Vogl C."/>
            <person name="Tomley F."/>
            <person name="Blake D.P."/>
            <person name="Joachim A."/>
        </authorList>
    </citation>
    <scope>NUCLEOTIDE SEQUENCE [LARGE SCALE GENOMIC DNA]</scope>
    <source>
        <strain evidence="9 10">Wien I</strain>
    </source>
</reference>
<dbReference type="GO" id="GO:0005737">
    <property type="term" value="C:cytoplasm"/>
    <property type="evidence" value="ECO:0007669"/>
    <property type="project" value="UniProtKB-SubCell"/>
</dbReference>
<dbReference type="GeneID" id="94427124"/>
<keyword evidence="5" id="KW-0677">Repeat</keyword>
<dbReference type="InterPro" id="IPR015943">
    <property type="entry name" value="WD40/YVTN_repeat-like_dom_sf"/>
</dbReference>
<dbReference type="RefSeq" id="XP_067924112.1">
    <property type="nucleotide sequence ID" value="XM_068063913.1"/>
</dbReference>
<dbReference type="Proteomes" id="UP000221165">
    <property type="component" value="Unassembled WGS sequence"/>
</dbReference>